<dbReference type="SUPFAM" id="SSF52218">
    <property type="entry name" value="Flavoproteins"/>
    <property type="match status" value="1"/>
</dbReference>
<protein>
    <submittedName>
        <fullName evidence="4">NADPH-dependent oxidoreductase</fullName>
    </submittedName>
</protein>
<keyword evidence="2" id="KW-0288">FMN</keyword>
<gene>
    <name evidence="4" type="ORF">ELE36_10775</name>
</gene>
<dbReference type="Proteomes" id="UP000291562">
    <property type="component" value="Chromosome"/>
</dbReference>
<dbReference type="GO" id="GO:0010181">
    <property type="term" value="F:FMN binding"/>
    <property type="evidence" value="ECO:0007669"/>
    <property type="project" value="TreeGrafter"/>
</dbReference>
<keyword evidence="2" id="KW-0285">Flavoprotein</keyword>
<dbReference type="Gene3D" id="3.40.50.360">
    <property type="match status" value="1"/>
</dbReference>
<dbReference type="PANTHER" id="PTHR30543">
    <property type="entry name" value="CHROMATE REDUCTASE"/>
    <property type="match status" value="1"/>
</dbReference>
<evidence type="ECO:0000313" key="5">
    <source>
        <dbReference type="Proteomes" id="UP000291562"/>
    </source>
</evidence>
<dbReference type="InterPro" id="IPR005025">
    <property type="entry name" value="FMN_Rdtase-like_dom"/>
</dbReference>
<name>A0A411HJX6_9GAMM</name>
<dbReference type="InterPro" id="IPR050712">
    <property type="entry name" value="NAD(P)H-dep_reductase"/>
</dbReference>
<dbReference type="InterPro" id="IPR029039">
    <property type="entry name" value="Flavoprotein-like_sf"/>
</dbReference>
<proteinExistence type="predicted"/>
<evidence type="ECO:0000256" key="2">
    <source>
        <dbReference type="ARBA" id="ARBA00022643"/>
    </source>
</evidence>
<dbReference type="GO" id="GO:0016491">
    <property type="term" value="F:oxidoreductase activity"/>
    <property type="evidence" value="ECO:0007669"/>
    <property type="project" value="InterPro"/>
</dbReference>
<keyword evidence="5" id="KW-1185">Reference proteome</keyword>
<sequence length="186" mass="19945">MSTNRNVAVIIGSLRKQSLNRKLALVLMELAPPSLTMNIVEIGQLPLYNQDHEETPPVAWTAFRDQVGPSDAVLFVTPEYNRSIPGVLKNAVDVGSRPYGKSIWEGKSAAVVSASPGAAGGFGANYHLRQSLVGVNVAVMAQPEVCLGGADKHFDAEGKLVNPSTAEFLGKFTHAFAAWIERFVAK</sequence>
<feature type="domain" description="NADPH-dependent FMN reductase-like" evidence="3">
    <location>
        <begin position="6"/>
        <end position="149"/>
    </location>
</feature>
<accession>A0A411HJX6</accession>
<dbReference type="PANTHER" id="PTHR30543:SF21">
    <property type="entry name" value="NAD(P)H-DEPENDENT FMN REDUCTASE LOT6"/>
    <property type="match status" value="1"/>
</dbReference>
<dbReference type="EMBL" id="CP035704">
    <property type="protein sequence ID" value="QBB70798.1"/>
    <property type="molecule type" value="Genomic_DNA"/>
</dbReference>
<evidence type="ECO:0000259" key="3">
    <source>
        <dbReference type="Pfam" id="PF03358"/>
    </source>
</evidence>
<evidence type="ECO:0000256" key="1">
    <source>
        <dbReference type="ARBA" id="ARBA00001917"/>
    </source>
</evidence>
<dbReference type="OrthoDB" id="9812295at2"/>
<dbReference type="AlphaFoldDB" id="A0A411HJX6"/>
<comment type="cofactor">
    <cofactor evidence="1">
        <name>FMN</name>
        <dbReference type="ChEBI" id="CHEBI:58210"/>
    </cofactor>
</comment>
<dbReference type="KEGG" id="xbc:ELE36_10775"/>
<dbReference type="GO" id="GO:0005829">
    <property type="term" value="C:cytosol"/>
    <property type="evidence" value="ECO:0007669"/>
    <property type="project" value="TreeGrafter"/>
</dbReference>
<reference evidence="4 5" key="1">
    <citation type="submission" date="2019-01" db="EMBL/GenBank/DDBJ databases">
        <title>Pseudolysobacter antarctica gen. nov., sp. nov., isolated from Fildes Peninsula, Antarctica.</title>
        <authorList>
            <person name="Wei Z."/>
            <person name="Peng F."/>
        </authorList>
    </citation>
    <scope>NUCLEOTIDE SEQUENCE [LARGE SCALE GENOMIC DNA]</scope>
    <source>
        <strain evidence="4 5">AQ6-296</strain>
    </source>
</reference>
<organism evidence="4 5">
    <name type="scientific">Pseudolysobacter antarcticus</name>
    <dbReference type="NCBI Taxonomy" id="2511995"/>
    <lineage>
        <taxon>Bacteria</taxon>
        <taxon>Pseudomonadati</taxon>
        <taxon>Pseudomonadota</taxon>
        <taxon>Gammaproteobacteria</taxon>
        <taxon>Lysobacterales</taxon>
        <taxon>Rhodanobacteraceae</taxon>
        <taxon>Pseudolysobacter</taxon>
    </lineage>
</organism>
<evidence type="ECO:0000313" key="4">
    <source>
        <dbReference type="EMBL" id="QBB70798.1"/>
    </source>
</evidence>
<dbReference type="RefSeq" id="WP_129833178.1">
    <property type="nucleotide sequence ID" value="NZ_CP035704.1"/>
</dbReference>
<dbReference type="Pfam" id="PF03358">
    <property type="entry name" value="FMN_red"/>
    <property type="match status" value="1"/>
</dbReference>